<keyword evidence="1" id="KW-0472">Membrane</keyword>
<dbReference type="AlphaFoldDB" id="A0A1W2CV92"/>
<dbReference type="STRING" id="1122930.SAMN02745168_0242"/>
<dbReference type="RefSeq" id="WP_084235662.1">
    <property type="nucleotide sequence ID" value="NZ_FWXW01000013.1"/>
</dbReference>
<keyword evidence="1" id="KW-1133">Transmembrane helix</keyword>
<evidence type="ECO:0000313" key="3">
    <source>
        <dbReference type="EMBL" id="SMC88886.1"/>
    </source>
</evidence>
<evidence type="ECO:0000313" key="4">
    <source>
        <dbReference type="Proteomes" id="UP000192790"/>
    </source>
</evidence>
<dbReference type="EMBL" id="FWXW01000013">
    <property type="protein sequence ID" value="SMC88886.1"/>
    <property type="molecule type" value="Genomic_DNA"/>
</dbReference>
<keyword evidence="1" id="KW-0812">Transmembrane</keyword>
<reference evidence="3 4" key="1">
    <citation type="submission" date="2017-04" db="EMBL/GenBank/DDBJ databases">
        <authorList>
            <person name="Afonso C.L."/>
            <person name="Miller P.J."/>
            <person name="Scott M.A."/>
            <person name="Spackman E."/>
            <person name="Goraichik I."/>
            <person name="Dimitrov K.M."/>
            <person name="Suarez D.L."/>
            <person name="Swayne D.E."/>
        </authorList>
    </citation>
    <scope>NUCLEOTIDE SEQUENCE [LARGE SCALE GENOMIC DNA]</scope>
    <source>
        <strain evidence="3 4">DSM 12816</strain>
    </source>
</reference>
<dbReference type="InterPro" id="IPR025164">
    <property type="entry name" value="Toastrack_DUF4097"/>
</dbReference>
<gene>
    <name evidence="3" type="ORF">SAMN02745168_0242</name>
</gene>
<evidence type="ECO:0000259" key="2">
    <source>
        <dbReference type="Pfam" id="PF13349"/>
    </source>
</evidence>
<organism evidence="3 4">
    <name type="scientific">Papillibacter cinnamivorans DSM 12816</name>
    <dbReference type="NCBI Taxonomy" id="1122930"/>
    <lineage>
        <taxon>Bacteria</taxon>
        <taxon>Bacillati</taxon>
        <taxon>Bacillota</taxon>
        <taxon>Clostridia</taxon>
        <taxon>Eubacteriales</taxon>
        <taxon>Oscillospiraceae</taxon>
        <taxon>Papillibacter</taxon>
    </lineage>
</organism>
<proteinExistence type="predicted"/>
<protein>
    <submittedName>
        <fullName evidence="3">Putative adhesin</fullName>
    </submittedName>
</protein>
<dbReference type="PANTHER" id="PTHR34094:SF1">
    <property type="entry name" value="PROTEIN FAM185A"/>
    <property type="match status" value="1"/>
</dbReference>
<dbReference type="PANTHER" id="PTHR34094">
    <property type="match status" value="1"/>
</dbReference>
<name>A0A1W2CV92_9FIRM</name>
<dbReference type="Proteomes" id="UP000192790">
    <property type="component" value="Unassembled WGS sequence"/>
</dbReference>
<feature type="transmembrane region" description="Helical" evidence="1">
    <location>
        <begin position="12"/>
        <end position="31"/>
    </location>
</feature>
<keyword evidence="4" id="KW-1185">Reference proteome</keyword>
<dbReference type="Pfam" id="PF13349">
    <property type="entry name" value="DUF4097"/>
    <property type="match status" value="1"/>
</dbReference>
<feature type="domain" description="DUF4097" evidence="2">
    <location>
        <begin position="69"/>
        <end position="312"/>
    </location>
</feature>
<accession>A0A1W2CV92</accession>
<sequence>MKRSYTGTVIRLIIWIVIAALLTGLLVHLISGGTTNFVFKQPFRFAITLADGGELREHSNEAFDASAVDEINVDCSVGDVEVTKSEDDQIHVRVEISEKSEDRAAATSLDGGVLSIKQKSGGVIVFENYRHIVHIALPEGWEKKFTGSLSTGDITFTGTYRFTDAEFSLSTGDFEAGGIKADTLSVKGSTGDIRLDSLTAGSILLRLSTGDINVDGLTGAGTLKTSTGRIDAVLFSLTGDMEITDSTGDISLTMKAPISAKVTAETSVGSVRSDFAMVYTDNSVTGDKAEAEIGKPPYPSLYVKTSTGSIRINKGS</sequence>
<dbReference type="OrthoDB" id="2240743at2"/>
<evidence type="ECO:0000256" key="1">
    <source>
        <dbReference type="SAM" id="Phobius"/>
    </source>
</evidence>